<organism evidence="3 4">
    <name type="scientific">Glycomyces albidus</name>
    <dbReference type="NCBI Taxonomy" id="2656774"/>
    <lineage>
        <taxon>Bacteria</taxon>
        <taxon>Bacillati</taxon>
        <taxon>Actinomycetota</taxon>
        <taxon>Actinomycetes</taxon>
        <taxon>Glycomycetales</taxon>
        <taxon>Glycomycetaceae</taxon>
        <taxon>Glycomyces</taxon>
    </lineage>
</organism>
<keyword evidence="1" id="KW-0812">Transmembrane</keyword>
<keyword evidence="4" id="KW-1185">Reference proteome</keyword>
<accession>A0A6L5G699</accession>
<evidence type="ECO:0000259" key="2">
    <source>
        <dbReference type="Pfam" id="PF08341"/>
    </source>
</evidence>
<dbReference type="EMBL" id="WIAO01000005">
    <property type="protein sequence ID" value="MQM25175.1"/>
    <property type="molecule type" value="Genomic_DNA"/>
</dbReference>
<dbReference type="InterPro" id="IPR023849">
    <property type="entry name" value="TQXA_dom"/>
</dbReference>
<evidence type="ECO:0000313" key="3">
    <source>
        <dbReference type="EMBL" id="MQM25175.1"/>
    </source>
</evidence>
<dbReference type="AlphaFoldDB" id="A0A6L5G699"/>
<gene>
    <name evidence="3" type="ORF">GFD30_06245</name>
</gene>
<feature type="transmembrane region" description="Helical" evidence="1">
    <location>
        <begin position="408"/>
        <end position="429"/>
    </location>
</feature>
<protein>
    <submittedName>
        <fullName evidence="3">TQXA domain-containing protein</fullName>
    </submittedName>
</protein>
<name>A0A6L5G699_9ACTN</name>
<dbReference type="Proteomes" id="UP000477750">
    <property type="component" value="Unassembled WGS sequence"/>
</dbReference>
<keyword evidence="1" id="KW-0472">Membrane</keyword>
<dbReference type="NCBIfam" id="TIGR01167">
    <property type="entry name" value="LPXTG_anchor"/>
    <property type="match status" value="1"/>
</dbReference>
<evidence type="ECO:0000256" key="1">
    <source>
        <dbReference type="SAM" id="Phobius"/>
    </source>
</evidence>
<dbReference type="Pfam" id="PF08341">
    <property type="entry name" value="TED"/>
    <property type="match status" value="1"/>
</dbReference>
<comment type="caution">
    <text evidence="3">The sequence shown here is derived from an EMBL/GenBank/DDBJ whole genome shotgun (WGS) entry which is preliminary data.</text>
</comment>
<reference evidence="3 4" key="1">
    <citation type="submission" date="2019-10" db="EMBL/GenBank/DDBJ databases">
        <title>Glycomyces albidus sp. nov., a novel actinomycete isolated from rhizosphere soil of wheat (Triticum aestivum L.).</title>
        <authorList>
            <person name="Qian L."/>
        </authorList>
    </citation>
    <scope>NUCLEOTIDE SEQUENCE [LARGE SCALE GENOMIC DNA]</scope>
    <source>
        <strain evidence="3 4">NEAU-7082</strain>
    </source>
</reference>
<keyword evidence="1" id="KW-1133">Transmembrane helix</keyword>
<feature type="domain" description="Thioester" evidence="2">
    <location>
        <begin position="141"/>
        <end position="253"/>
    </location>
</feature>
<sequence length="437" mass="46095">MPRLALACCASAESGPCPVSSSYFRRILHIVRTSARAAASGALVSPLEGGPRSPAPQIHSQEDRITMRLKPIRTPLAAAAVLAAALAGGPAFAQEEPEPITGDPTAEPGLELRGELDGDRYDVWANVLGLTPHGSEETYTVYCIDIRTPLDTESPYAEGDWEESGVANLESVRWVLFNGYPNVGAEELIESSGGEVNPEWTDAETAEVAYAGTQAAVWHFTDAWELLSDNPVKGGNSGEDEAVLAVYEHLTEDTGRVPDPSEFIVDLEGEAEAGYEGGRFGPYTIRSNAGPVELEADGGRLEKANGDIVESLEDGEEFWIAMDESSSEVTITGTAAYDLPVGRVFLATTEASLSGDAANRVISGESQKLILAEPRAGEVPAEWRFALDAPTDEPEPGGAQLPKTGTGLTVAFAAGLALLVGGLTATVFAKRRTGSVH</sequence>
<dbReference type="InterPro" id="IPR013552">
    <property type="entry name" value="Thioester_dom"/>
</dbReference>
<dbReference type="Gene3D" id="1.10.150.480">
    <property type="match status" value="1"/>
</dbReference>
<dbReference type="NCBIfam" id="TIGR03934">
    <property type="entry name" value="TQXA_dom"/>
    <property type="match status" value="1"/>
</dbReference>
<evidence type="ECO:0000313" key="4">
    <source>
        <dbReference type="Proteomes" id="UP000477750"/>
    </source>
</evidence>
<proteinExistence type="predicted"/>